<dbReference type="GO" id="GO:0016020">
    <property type="term" value="C:membrane"/>
    <property type="evidence" value="ECO:0007669"/>
    <property type="project" value="TreeGrafter"/>
</dbReference>
<dbReference type="InterPro" id="IPR034010">
    <property type="entry name" value="DGCR2-like_CTLD"/>
</dbReference>
<reference evidence="8 9" key="1">
    <citation type="journal article" date="2012" name="Genome Biol.">
        <title>Sequencing three crocodilian genomes to illuminate the evolution of archosaurs and amniotes.</title>
        <authorList>
            <person name="St John J.A."/>
            <person name="Braun E.L."/>
            <person name="Isberg S.R."/>
            <person name="Miles L.G."/>
            <person name="Chong A.Y."/>
            <person name="Gongora J."/>
            <person name="Dalzell P."/>
            <person name="Moran C."/>
            <person name="Bed'hom B."/>
            <person name="Abzhanov A."/>
            <person name="Burgess S.C."/>
            <person name="Cooksey A.M."/>
            <person name="Castoe T.A."/>
            <person name="Crawford N.G."/>
            <person name="Densmore L.D."/>
            <person name="Drew J.C."/>
            <person name="Edwards S.V."/>
            <person name="Faircloth B.C."/>
            <person name="Fujita M.K."/>
            <person name="Greenwold M.J."/>
            <person name="Hoffmann F.G."/>
            <person name="Howard J.M."/>
            <person name="Iguchi T."/>
            <person name="Janes D.E."/>
            <person name="Khan S.Y."/>
            <person name="Kohno S."/>
            <person name="de Koning A.J."/>
            <person name="Lance S.L."/>
            <person name="McCarthy F.M."/>
            <person name="McCormack J.E."/>
            <person name="Merchant M.E."/>
            <person name="Peterson D.G."/>
            <person name="Pollock D.D."/>
            <person name="Pourmand N."/>
            <person name="Raney B.J."/>
            <person name="Roessler K.A."/>
            <person name="Sanford J.R."/>
            <person name="Sawyer R.H."/>
            <person name="Schmidt C.J."/>
            <person name="Triplett E.W."/>
            <person name="Tuberville T.D."/>
            <person name="Venegas-Anaya M."/>
            <person name="Howard J.T."/>
            <person name="Jarvis E.D."/>
            <person name="Guillette L.J.Jr."/>
            <person name="Glenn T.C."/>
            <person name="Green R.E."/>
            <person name="Ray D.A."/>
        </authorList>
    </citation>
    <scope>NUCLEOTIDE SEQUENCE [LARGE SCALE GENOMIC DNA]</scope>
    <source>
        <strain evidence="8">KSC_2009_1</strain>
    </source>
</reference>
<dbReference type="CDD" id="cd00112">
    <property type="entry name" value="LDLa"/>
    <property type="match status" value="1"/>
</dbReference>
<evidence type="ECO:0000313" key="9">
    <source>
        <dbReference type="Proteomes" id="UP000050525"/>
    </source>
</evidence>
<evidence type="ECO:0000256" key="3">
    <source>
        <dbReference type="PROSITE-ProRule" id="PRU00124"/>
    </source>
</evidence>
<dbReference type="PROSITE" id="PS01208">
    <property type="entry name" value="VWFC_1"/>
    <property type="match status" value="1"/>
</dbReference>
<keyword evidence="9" id="KW-1185">Reference proteome</keyword>
<name>A0A151MLR8_ALLMI</name>
<keyword evidence="6" id="KW-0732">Signal</keyword>
<dbReference type="CDD" id="cd03599">
    <property type="entry name" value="CLECT_DGCR2_like"/>
    <property type="match status" value="1"/>
</dbReference>
<dbReference type="PROSITE" id="PS01209">
    <property type="entry name" value="LDLRA_1"/>
    <property type="match status" value="1"/>
</dbReference>
<feature type="signal peptide" evidence="6">
    <location>
        <begin position="1"/>
        <end position="23"/>
    </location>
</feature>
<dbReference type="eggNOG" id="KOG1215">
    <property type="taxonomic scope" value="Eukaryota"/>
</dbReference>
<dbReference type="SUPFAM" id="SSF57424">
    <property type="entry name" value="LDL receptor-like module"/>
    <property type="match status" value="1"/>
</dbReference>
<feature type="compositionally biased region" description="Basic and acidic residues" evidence="4">
    <location>
        <begin position="85"/>
        <end position="102"/>
    </location>
</feature>
<dbReference type="Pfam" id="PF00059">
    <property type="entry name" value="Lectin_C"/>
    <property type="match status" value="1"/>
</dbReference>
<keyword evidence="2 3" id="KW-1015">Disulfide bond</keyword>
<dbReference type="InterPro" id="IPR002172">
    <property type="entry name" value="LDrepeatLR_classA_rpt"/>
</dbReference>
<keyword evidence="5" id="KW-0812">Transmembrane</keyword>
<dbReference type="PANTHER" id="PTHR15256:SF6">
    <property type="entry name" value="INTEGRAL MEMBRANE PROTEIN DGCR2_IDD"/>
    <property type="match status" value="1"/>
</dbReference>
<keyword evidence="1" id="KW-0130">Cell adhesion</keyword>
<dbReference type="InterPro" id="IPR036055">
    <property type="entry name" value="LDL_receptor-like_sf"/>
</dbReference>
<evidence type="ECO:0000259" key="7">
    <source>
        <dbReference type="PROSITE" id="PS50041"/>
    </source>
</evidence>
<feature type="transmembrane region" description="Helical" evidence="5">
    <location>
        <begin position="356"/>
        <end position="376"/>
    </location>
</feature>
<dbReference type="PANTHER" id="PTHR15256">
    <property type="entry name" value="INTEGRAL MEMBRANE PROTEIN DGCR2/IDD"/>
    <property type="match status" value="1"/>
</dbReference>
<dbReference type="SMART" id="SM00034">
    <property type="entry name" value="CLECT"/>
    <property type="match status" value="1"/>
</dbReference>
<evidence type="ECO:0000313" key="8">
    <source>
        <dbReference type="EMBL" id="KYO25488.1"/>
    </source>
</evidence>
<dbReference type="InterPro" id="IPR016187">
    <property type="entry name" value="CTDL_fold"/>
</dbReference>
<dbReference type="InterPro" id="IPR023415">
    <property type="entry name" value="LDLR_class-A_CS"/>
</dbReference>
<dbReference type="EMBL" id="AKHW03005770">
    <property type="protein sequence ID" value="KYO25488.1"/>
    <property type="molecule type" value="Genomic_DNA"/>
</dbReference>
<evidence type="ECO:0000256" key="6">
    <source>
        <dbReference type="SAM" id="SignalP"/>
    </source>
</evidence>
<dbReference type="Pfam" id="PF00057">
    <property type="entry name" value="Ldl_recept_a"/>
    <property type="match status" value="1"/>
</dbReference>
<evidence type="ECO:0000256" key="1">
    <source>
        <dbReference type="ARBA" id="ARBA00022889"/>
    </source>
</evidence>
<evidence type="ECO:0000256" key="2">
    <source>
        <dbReference type="ARBA" id="ARBA00023157"/>
    </source>
</evidence>
<dbReference type="Gene3D" id="4.10.400.10">
    <property type="entry name" value="Low-density Lipoprotein Receptor"/>
    <property type="match status" value="1"/>
</dbReference>
<dbReference type="InterPro" id="IPR001304">
    <property type="entry name" value="C-type_lectin-like"/>
</dbReference>
<proteinExistence type="predicted"/>
<dbReference type="InterPro" id="IPR001007">
    <property type="entry name" value="VWF_dom"/>
</dbReference>
<dbReference type="AlphaFoldDB" id="A0A151MLR8"/>
<dbReference type="Proteomes" id="UP000050525">
    <property type="component" value="Unassembled WGS sequence"/>
</dbReference>
<keyword evidence="5" id="KW-1133">Transmembrane helix</keyword>
<keyword evidence="5" id="KW-0472">Membrane</keyword>
<evidence type="ECO:0000256" key="5">
    <source>
        <dbReference type="SAM" id="Phobius"/>
    </source>
</evidence>
<dbReference type="InterPro" id="IPR042378">
    <property type="entry name" value="IDD"/>
</dbReference>
<dbReference type="GO" id="GO:0007155">
    <property type="term" value="P:cell adhesion"/>
    <property type="evidence" value="ECO:0007669"/>
    <property type="project" value="UniProtKB-KW"/>
</dbReference>
<dbReference type="Gene3D" id="3.10.100.10">
    <property type="entry name" value="Mannose-Binding Protein A, subunit A"/>
    <property type="match status" value="1"/>
</dbReference>
<protein>
    <submittedName>
        <fullName evidence="8">Integral membrane protein DGCR2/IDD isoform B</fullName>
    </submittedName>
</protein>
<comment type="caution">
    <text evidence="3">Lacks conserved residue(s) required for the propagation of feature annotation.</text>
</comment>
<feature type="domain" description="C-type lectin" evidence="7">
    <location>
        <begin position="132"/>
        <end position="274"/>
    </location>
</feature>
<gene>
    <name evidence="8" type="primary">DGCR2</name>
    <name evidence="8" type="ORF">Y1Q_0000149</name>
</gene>
<organism evidence="8 9">
    <name type="scientific">Alligator mississippiensis</name>
    <name type="common">American alligator</name>
    <dbReference type="NCBI Taxonomy" id="8496"/>
    <lineage>
        <taxon>Eukaryota</taxon>
        <taxon>Metazoa</taxon>
        <taxon>Chordata</taxon>
        <taxon>Craniata</taxon>
        <taxon>Vertebrata</taxon>
        <taxon>Euteleostomi</taxon>
        <taxon>Archelosauria</taxon>
        <taxon>Archosauria</taxon>
        <taxon>Crocodylia</taxon>
        <taxon>Alligatoridae</taxon>
        <taxon>Alligatorinae</taxon>
        <taxon>Alligator</taxon>
    </lineage>
</organism>
<dbReference type="SMART" id="SM00214">
    <property type="entry name" value="VWC"/>
    <property type="match status" value="1"/>
</dbReference>
<dbReference type="STRING" id="8496.A0A151MLR8"/>
<dbReference type="FunFam" id="4.10.400.10:FF:000115">
    <property type="entry name" value="integral membrane protein DGCR2/IDD isoform X1"/>
    <property type="match status" value="1"/>
</dbReference>
<evidence type="ECO:0000256" key="4">
    <source>
        <dbReference type="SAM" id="MobiDB-lite"/>
    </source>
</evidence>
<feature type="chain" id="PRO_5007585246" evidence="6">
    <location>
        <begin position="24"/>
        <end position="579"/>
    </location>
</feature>
<feature type="region of interest" description="Disordered" evidence="4">
    <location>
        <begin position="79"/>
        <end position="102"/>
    </location>
</feature>
<dbReference type="PROSITE" id="PS50068">
    <property type="entry name" value="LDLRA_2"/>
    <property type="match status" value="1"/>
</dbReference>
<dbReference type="InterPro" id="IPR016186">
    <property type="entry name" value="C-type_lectin-like/link_sf"/>
</dbReference>
<sequence>MVPKADSGTFLLLFLLVLSITEPLRPGSRLALARLLSELRCTPGQFACRSGTIQCIPLNWQCDGWPTCEDESDEVDCPGLTGDQRPYHGKENADSRHNRGRGADTTRFHTVNVAQPVRFSRKCPTGWHHYEGTASCYRVYLNGENYWDAVQTCQRVNGSLATFTADQELRFILAQEWDLEEKAYGRKDQRRFWVGYQYVITNRNRSLEGHWQVAYKGSSEVFLPPDPIFGTAMSENENVLCAQLQCFHFPTLRHHGLHSWYAENCYEKSSFLCKRSQTCVDIKDNVVDEGYYFTPKGDDPCLSCTCHNGEPEMCVAALCERPQGCQQYRKDPKECCKFTCLDPDGNSLFDSMASGMRLIVSCISSFLILSLLLFMVHRLRQRRRERIESLIGANLHHFNLGRRMPGFDYGPDGFGTGLTPLHLSDDGEGGAFHFHDPPPPYTAYKYPDLQHPDDPPPPYEASINPDSILCSTPDGVLPQTVQSSQPTLGNSDVCPQLTEESLPPSVVLHLEKAQKTKLLGSWVAVFYRSRNTEELKHKPKKKRCCEKHFIQMPNKLCSVKTKCLLMLWWFLKSLEKVVV</sequence>
<dbReference type="SMART" id="SM00192">
    <property type="entry name" value="LDLa"/>
    <property type="match status" value="1"/>
</dbReference>
<feature type="disulfide bond" evidence="3">
    <location>
        <begin position="62"/>
        <end position="77"/>
    </location>
</feature>
<dbReference type="PROSITE" id="PS50041">
    <property type="entry name" value="C_TYPE_LECTIN_2"/>
    <property type="match status" value="1"/>
</dbReference>
<comment type="caution">
    <text evidence="8">The sequence shown here is derived from an EMBL/GenBank/DDBJ whole genome shotgun (WGS) entry which is preliminary data.</text>
</comment>
<dbReference type="SUPFAM" id="SSF56436">
    <property type="entry name" value="C-type lectin-like"/>
    <property type="match status" value="1"/>
</dbReference>
<accession>A0A151MLR8</accession>